<keyword evidence="2" id="KW-0521">NADP</keyword>
<evidence type="ECO:0000256" key="1">
    <source>
        <dbReference type="ARBA" id="ARBA00006484"/>
    </source>
</evidence>
<gene>
    <name evidence="5" type="ORF">D5R93_01855</name>
</gene>
<keyword evidence="6" id="KW-1185">Reference proteome</keyword>
<evidence type="ECO:0000256" key="2">
    <source>
        <dbReference type="ARBA" id="ARBA00022857"/>
    </source>
</evidence>
<name>A0ABM6Z1I8_9ACTO</name>
<dbReference type="EMBL" id="CP032514">
    <property type="protein sequence ID" value="AYD89113.1"/>
    <property type="molecule type" value="Genomic_DNA"/>
</dbReference>
<keyword evidence="3" id="KW-0560">Oxidoreductase</keyword>
<sequence length="258" mass="26638">MTDLFSIRGKNAVVVGASSGLGADAARAYAQAGANVALLARRTDRLEALRPELEAHGVTVVAAGCDVTDEASCQAAVEKVLAELGTIDILLNNAGVAVFGGVDTLSDEDWDTSLGTNVKGIAHVSKYVIPHMKEAGYGHVVNIASVNAVIADKTDAFIRHSYNASKAAVTGLTRGMAASYARYGITVNALGPGLFSSEMTQHTLFASQEFLAAYNTLNPAGRPGASGELNGPVLFLSSDACSYVQGQFIAVDGGMTIV</sequence>
<dbReference type="Pfam" id="PF00106">
    <property type="entry name" value="adh_short"/>
    <property type="match status" value="1"/>
</dbReference>
<dbReference type="PANTHER" id="PTHR43618:SF8">
    <property type="entry name" value="7ALPHA-HYDROXYSTEROID DEHYDROGENASE"/>
    <property type="match status" value="1"/>
</dbReference>
<evidence type="ECO:0000256" key="4">
    <source>
        <dbReference type="RuleBase" id="RU000363"/>
    </source>
</evidence>
<dbReference type="SUPFAM" id="SSF51735">
    <property type="entry name" value="NAD(P)-binding Rossmann-fold domains"/>
    <property type="match status" value="1"/>
</dbReference>
<dbReference type="InterPro" id="IPR020904">
    <property type="entry name" value="Sc_DH/Rdtase_CS"/>
</dbReference>
<dbReference type="PRINTS" id="PR00081">
    <property type="entry name" value="GDHRDH"/>
</dbReference>
<dbReference type="InterPro" id="IPR052178">
    <property type="entry name" value="Sec_Metab_Biosynth_SDR"/>
</dbReference>
<accession>A0ABM6Z1I8</accession>
<protein>
    <submittedName>
        <fullName evidence="5">SDR family oxidoreductase</fullName>
    </submittedName>
</protein>
<dbReference type="PROSITE" id="PS00061">
    <property type="entry name" value="ADH_SHORT"/>
    <property type="match status" value="1"/>
</dbReference>
<evidence type="ECO:0000313" key="5">
    <source>
        <dbReference type="EMBL" id="AYD89113.1"/>
    </source>
</evidence>
<organism evidence="5 6">
    <name type="scientific">Actinomyces lilanjuaniae</name>
    <dbReference type="NCBI Taxonomy" id="2321394"/>
    <lineage>
        <taxon>Bacteria</taxon>
        <taxon>Bacillati</taxon>
        <taxon>Actinomycetota</taxon>
        <taxon>Actinomycetes</taxon>
        <taxon>Actinomycetales</taxon>
        <taxon>Actinomycetaceae</taxon>
        <taxon>Actinomyces</taxon>
    </lineage>
</organism>
<dbReference type="Proteomes" id="UP000273001">
    <property type="component" value="Chromosome"/>
</dbReference>
<dbReference type="InterPro" id="IPR036291">
    <property type="entry name" value="NAD(P)-bd_dom_sf"/>
</dbReference>
<evidence type="ECO:0000313" key="6">
    <source>
        <dbReference type="Proteomes" id="UP000273001"/>
    </source>
</evidence>
<dbReference type="PRINTS" id="PR00080">
    <property type="entry name" value="SDRFAMILY"/>
</dbReference>
<dbReference type="InterPro" id="IPR002347">
    <property type="entry name" value="SDR_fam"/>
</dbReference>
<evidence type="ECO:0000256" key="3">
    <source>
        <dbReference type="ARBA" id="ARBA00023002"/>
    </source>
</evidence>
<dbReference type="PANTHER" id="PTHR43618">
    <property type="entry name" value="7-ALPHA-HYDROXYSTEROID DEHYDROGENASE"/>
    <property type="match status" value="1"/>
</dbReference>
<reference evidence="5 6" key="1">
    <citation type="submission" date="2018-09" db="EMBL/GenBank/DDBJ databases">
        <authorList>
            <person name="Li J."/>
        </authorList>
    </citation>
    <scope>NUCLEOTIDE SEQUENCE [LARGE SCALE GENOMIC DNA]</scope>
    <source>
        <strain evidence="5 6">2129</strain>
    </source>
</reference>
<dbReference type="RefSeq" id="WP_119836305.1">
    <property type="nucleotide sequence ID" value="NZ_CP032514.1"/>
</dbReference>
<dbReference type="Gene3D" id="3.40.50.720">
    <property type="entry name" value="NAD(P)-binding Rossmann-like Domain"/>
    <property type="match status" value="1"/>
</dbReference>
<comment type="similarity">
    <text evidence="1 4">Belongs to the short-chain dehydrogenases/reductases (SDR) family.</text>
</comment>
<proteinExistence type="inferred from homology"/>